<evidence type="ECO:0000313" key="2">
    <source>
        <dbReference type="EMBL" id="AIC25413.1"/>
    </source>
</evidence>
<sequence length="345" mass="35169">MQSYRRPFRDKDPPLPDLLNLITDIDGVAVGHATDLALGSGVTAIVFDEPAVASGSVLGGAPGGRDTGLLDPSMTVNAVDAFVLAGGSAFGLDAAGGVQAGLREIGRGFAVGSMRIPIVPQAILMDLLNGGDKDWGLHSPYRDMGYAALKAAAKGAFALGTTGAGTGATTATFKGGLGSASAVSSAGHRVAAVVAVNALGSATIGDGPHFWAAPFEKDGEFGGLGMPAVTDHRMRLKGTNTPATTIGAVVTDAQLTKAEAHRLSLAGHDGFARALLPAHLPLDGDTVFAASTGRHRRDDMASLMELCHLATIVMARAIARGVYEASALPAEGAQKAWRDRYPDGH</sequence>
<dbReference type="Pfam" id="PF03576">
    <property type="entry name" value="Peptidase_S58"/>
    <property type="match status" value="1"/>
</dbReference>
<organism evidence="2 3">
    <name type="scientific">Rhizobium etli bv. mimosae str. IE4771</name>
    <dbReference type="NCBI Taxonomy" id="1432050"/>
    <lineage>
        <taxon>Bacteria</taxon>
        <taxon>Pseudomonadati</taxon>
        <taxon>Pseudomonadota</taxon>
        <taxon>Alphaproteobacteria</taxon>
        <taxon>Hyphomicrobiales</taxon>
        <taxon>Rhizobiaceae</taxon>
        <taxon>Rhizobium/Agrobacterium group</taxon>
        <taxon>Rhizobium</taxon>
    </lineage>
</organism>
<dbReference type="Proteomes" id="UP000027180">
    <property type="component" value="Chromosome"/>
</dbReference>
<dbReference type="PANTHER" id="PTHR36512:SF3">
    <property type="entry name" value="BLR5678 PROTEIN"/>
    <property type="match status" value="1"/>
</dbReference>
<dbReference type="AlphaFoldDB" id="A0A060HRC1"/>
<evidence type="ECO:0000256" key="1">
    <source>
        <dbReference type="ARBA" id="ARBA00007068"/>
    </source>
</evidence>
<dbReference type="InterPro" id="IPR016117">
    <property type="entry name" value="ArgJ-like_dom_sf"/>
</dbReference>
<dbReference type="CDD" id="cd02252">
    <property type="entry name" value="nylC_like"/>
    <property type="match status" value="1"/>
</dbReference>
<reference evidence="2 3" key="1">
    <citation type="submission" date="2013-12" db="EMBL/GenBank/DDBJ databases">
        <title>Complete genome sequence of Rhizobium etli bv. mimosae IE4771.</title>
        <authorList>
            <person name="Bustos P."/>
            <person name="Santamaria R.I."/>
            <person name="Lozano L."/>
            <person name="Ormeno-Orrillo E."/>
            <person name="Rogel M.A."/>
            <person name="Romero D."/>
            <person name="Cevallos M.A."/>
            <person name="Martinez-Romero E."/>
            <person name="Gonzalez V."/>
        </authorList>
    </citation>
    <scope>NUCLEOTIDE SEQUENCE [LARGE SCALE GENOMIC DNA]</scope>
    <source>
        <strain evidence="2 3">IE4771</strain>
    </source>
</reference>
<proteinExistence type="inferred from homology"/>
<dbReference type="InterPro" id="IPR005321">
    <property type="entry name" value="Peptidase_S58_DmpA"/>
</dbReference>
<dbReference type="EMBL" id="CP006986">
    <property type="protein sequence ID" value="AIC25413.1"/>
    <property type="molecule type" value="Genomic_DNA"/>
</dbReference>
<accession>A0A060HRC1</accession>
<dbReference type="GO" id="GO:0004177">
    <property type="term" value="F:aminopeptidase activity"/>
    <property type="evidence" value="ECO:0007669"/>
    <property type="project" value="TreeGrafter"/>
</dbReference>
<dbReference type="SUPFAM" id="SSF56266">
    <property type="entry name" value="DmpA/ArgJ-like"/>
    <property type="match status" value="1"/>
</dbReference>
<comment type="similarity">
    <text evidence="1">Belongs to the peptidase S58 family.</text>
</comment>
<name>A0A060HRC1_RHIET</name>
<evidence type="ECO:0000313" key="3">
    <source>
        <dbReference type="Proteomes" id="UP000027180"/>
    </source>
</evidence>
<dbReference type="PANTHER" id="PTHR36512">
    <property type="entry name" value="D-AMINOPEPTIDASE"/>
    <property type="match status" value="1"/>
</dbReference>
<dbReference type="KEGG" id="rei:IE4771_CH00244"/>
<dbReference type="Gene3D" id="3.60.70.12">
    <property type="entry name" value="L-amino peptidase D-ALA esterase/amidase"/>
    <property type="match status" value="1"/>
</dbReference>
<dbReference type="HOGENOM" id="CLU_044458_1_0_5"/>
<protein>
    <submittedName>
        <fullName evidence="2">DmpA family peptidase protein</fullName>
    </submittedName>
</protein>
<gene>
    <name evidence="2" type="ORF">IE4771_CH00244</name>
</gene>